<protein>
    <recommendedName>
        <fullName evidence="4">Phosphate regulon sensor protein PhoR</fullName>
        <ecNumber evidence="3">2.7.13.3</ecNumber>
    </recommendedName>
</protein>
<keyword evidence="10" id="KW-0812">Transmembrane</keyword>
<dbReference type="PRINTS" id="PR00344">
    <property type="entry name" value="BCTRLSENSOR"/>
</dbReference>
<keyword evidence="6" id="KW-1003">Cell membrane</keyword>
<evidence type="ECO:0000256" key="14">
    <source>
        <dbReference type="ARBA" id="ARBA00022989"/>
    </source>
</evidence>
<evidence type="ECO:0000256" key="13">
    <source>
        <dbReference type="ARBA" id="ARBA00022840"/>
    </source>
</evidence>
<dbReference type="InterPro" id="IPR000014">
    <property type="entry name" value="PAS"/>
</dbReference>
<keyword evidence="15" id="KW-0902">Two-component regulatory system</keyword>
<dbReference type="FunFam" id="3.30.565.10:FF:000006">
    <property type="entry name" value="Sensor histidine kinase WalK"/>
    <property type="match status" value="1"/>
</dbReference>
<dbReference type="InterPro" id="IPR003661">
    <property type="entry name" value="HisK_dim/P_dom"/>
</dbReference>
<comment type="catalytic activity">
    <reaction evidence="1">
        <text>ATP + protein L-histidine = ADP + protein N-phospho-L-histidine.</text>
        <dbReference type="EC" id="2.7.13.3"/>
    </reaction>
</comment>
<dbReference type="RefSeq" id="WP_008063761.1">
    <property type="nucleotide sequence ID" value="NZ_AFHG01000057.1"/>
</dbReference>
<evidence type="ECO:0000256" key="17">
    <source>
        <dbReference type="ARBA" id="ARBA00025207"/>
    </source>
</evidence>
<evidence type="ECO:0000256" key="4">
    <source>
        <dbReference type="ARBA" id="ARBA00019665"/>
    </source>
</evidence>
<name>F5RFY7_METUF</name>
<dbReference type="SMART" id="SM00388">
    <property type="entry name" value="HisKA"/>
    <property type="match status" value="1"/>
</dbReference>
<gene>
    <name evidence="19" type="ORF">METUNv1_03380</name>
</gene>
<dbReference type="OrthoDB" id="9813151at2"/>
<dbReference type="Gene3D" id="3.30.450.20">
    <property type="entry name" value="PAS domain"/>
    <property type="match status" value="1"/>
</dbReference>
<dbReference type="EC" id="2.7.13.3" evidence="3"/>
<evidence type="ECO:0000256" key="9">
    <source>
        <dbReference type="ARBA" id="ARBA00022679"/>
    </source>
</evidence>
<dbReference type="eggNOG" id="COG5002">
    <property type="taxonomic scope" value="Bacteria"/>
</dbReference>
<reference evidence="19 20" key="1">
    <citation type="journal article" date="2011" name="J. Bacteriol.">
        <title>Genome sequence of Methyloversatilis universalis FAM5T, a methylotrophic representative of the order Rhodocyclales.</title>
        <authorList>
            <person name="Kittichotirat W."/>
            <person name="Good N.M."/>
            <person name="Hall R."/>
            <person name="Bringel F."/>
            <person name="Lajus A."/>
            <person name="Medigue C."/>
            <person name="Smalley N.E."/>
            <person name="Beck D."/>
            <person name="Bumgarner R."/>
            <person name="Vuilleumier S."/>
            <person name="Kalyuzhnaya M.G."/>
        </authorList>
    </citation>
    <scope>NUCLEOTIDE SEQUENCE [LARGE SCALE GENOMIC DNA]</scope>
    <source>
        <strain evidence="20">ATCC BAA-1314 / JCM 13912 / FAM5</strain>
    </source>
</reference>
<accession>F5RFY7</accession>
<dbReference type="SUPFAM" id="SSF47384">
    <property type="entry name" value="Homodimeric domain of signal transducing histidine kinase"/>
    <property type="match status" value="1"/>
</dbReference>
<evidence type="ECO:0000256" key="5">
    <source>
        <dbReference type="ARBA" id="ARBA00022448"/>
    </source>
</evidence>
<dbReference type="GO" id="GO:0006817">
    <property type="term" value="P:phosphate ion transport"/>
    <property type="evidence" value="ECO:0007669"/>
    <property type="project" value="UniProtKB-KW"/>
</dbReference>
<dbReference type="PROSITE" id="PS50109">
    <property type="entry name" value="HIS_KIN"/>
    <property type="match status" value="1"/>
</dbReference>
<comment type="caution">
    <text evidence="19">The sequence shown here is derived from an EMBL/GenBank/DDBJ whole genome shotgun (WGS) entry which is preliminary data.</text>
</comment>
<keyword evidence="11" id="KW-0547">Nucleotide-binding</keyword>
<dbReference type="InterPro" id="IPR004358">
    <property type="entry name" value="Sig_transdc_His_kin-like_C"/>
</dbReference>
<dbReference type="InterPro" id="IPR050351">
    <property type="entry name" value="BphY/WalK/GraS-like"/>
</dbReference>
<evidence type="ECO:0000256" key="6">
    <source>
        <dbReference type="ARBA" id="ARBA00022475"/>
    </source>
</evidence>
<dbReference type="SUPFAM" id="SSF55785">
    <property type="entry name" value="PYP-like sensor domain (PAS domain)"/>
    <property type="match status" value="1"/>
</dbReference>
<evidence type="ECO:0000256" key="12">
    <source>
        <dbReference type="ARBA" id="ARBA00022777"/>
    </source>
</evidence>
<dbReference type="InterPro" id="IPR036890">
    <property type="entry name" value="HATPase_C_sf"/>
</dbReference>
<dbReference type="InterPro" id="IPR005467">
    <property type="entry name" value="His_kinase_dom"/>
</dbReference>
<dbReference type="GO" id="GO:0000155">
    <property type="term" value="F:phosphorelay sensor kinase activity"/>
    <property type="evidence" value="ECO:0007669"/>
    <property type="project" value="InterPro"/>
</dbReference>
<dbReference type="Proteomes" id="UP000005019">
    <property type="component" value="Unassembled WGS sequence"/>
</dbReference>
<evidence type="ECO:0000256" key="8">
    <source>
        <dbReference type="ARBA" id="ARBA00022592"/>
    </source>
</evidence>
<organism evidence="19 20">
    <name type="scientific">Methyloversatilis universalis (strain ATCC BAA-1314 / DSM 25237 / JCM 13912 / CCUG 52030 / FAM5)</name>
    <dbReference type="NCBI Taxonomy" id="1000565"/>
    <lineage>
        <taxon>Bacteria</taxon>
        <taxon>Pseudomonadati</taxon>
        <taxon>Pseudomonadota</taxon>
        <taxon>Betaproteobacteria</taxon>
        <taxon>Nitrosomonadales</taxon>
        <taxon>Sterolibacteriaceae</taxon>
        <taxon>Methyloversatilis</taxon>
    </lineage>
</organism>
<evidence type="ECO:0000256" key="2">
    <source>
        <dbReference type="ARBA" id="ARBA00004429"/>
    </source>
</evidence>
<evidence type="ECO:0000256" key="3">
    <source>
        <dbReference type="ARBA" id="ARBA00012438"/>
    </source>
</evidence>
<dbReference type="InterPro" id="IPR003594">
    <property type="entry name" value="HATPase_dom"/>
</dbReference>
<dbReference type="InterPro" id="IPR036097">
    <property type="entry name" value="HisK_dim/P_sf"/>
</dbReference>
<evidence type="ECO:0000313" key="20">
    <source>
        <dbReference type="Proteomes" id="UP000005019"/>
    </source>
</evidence>
<dbReference type="NCBIfam" id="TIGR02966">
    <property type="entry name" value="phoR_proteo"/>
    <property type="match status" value="1"/>
</dbReference>
<keyword evidence="20" id="KW-1185">Reference proteome</keyword>
<dbReference type="STRING" id="1000565.METUNv1_03380"/>
<dbReference type="EMBL" id="AFHG01000057">
    <property type="protein sequence ID" value="EGK70475.1"/>
    <property type="molecule type" value="Genomic_DNA"/>
</dbReference>
<keyword evidence="14" id="KW-1133">Transmembrane helix</keyword>
<evidence type="ECO:0000256" key="10">
    <source>
        <dbReference type="ARBA" id="ARBA00022692"/>
    </source>
</evidence>
<keyword evidence="7" id="KW-0597">Phosphoprotein</keyword>
<dbReference type="AlphaFoldDB" id="F5RFY7"/>
<keyword evidence="12" id="KW-0418">Kinase</keyword>
<evidence type="ECO:0000313" key="19">
    <source>
        <dbReference type="EMBL" id="EGK70475.1"/>
    </source>
</evidence>
<feature type="domain" description="Histidine kinase" evidence="18">
    <location>
        <begin position="212"/>
        <end position="429"/>
    </location>
</feature>
<keyword evidence="5" id="KW-0813">Transport</keyword>
<comment type="subcellular location">
    <subcellularLocation>
        <location evidence="2">Cell inner membrane</location>
        <topology evidence="2">Multi-pass membrane protein</topology>
    </subcellularLocation>
</comment>
<keyword evidence="9" id="KW-0808">Transferase</keyword>
<dbReference type="Pfam" id="PF02518">
    <property type="entry name" value="HATPase_c"/>
    <property type="match status" value="1"/>
</dbReference>
<dbReference type="Pfam" id="PF00512">
    <property type="entry name" value="HisKA"/>
    <property type="match status" value="1"/>
</dbReference>
<dbReference type="PANTHER" id="PTHR45453">
    <property type="entry name" value="PHOSPHATE REGULON SENSOR PROTEIN PHOR"/>
    <property type="match status" value="1"/>
</dbReference>
<dbReference type="SMART" id="SM00387">
    <property type="entry name" value="HATPase_c"/>
    <property type="match status" value="1"/>
</dbReference>
<dbReference type="GO" id="GO:0016036">
    <property type="term" value="P:cellular response to phosphate starvation"/>
    <property type="evidence" value="ECO:0007669"/>
    <property type="project" value="TreeGrafter"/>
</dbReference>
<dbReference type="Gene3D" id="3.30.565.10">
    <property type="entry name" value="Histidine kinase-like ATPase, C-terminal domain"/>
    <property type="match status" value="1"/>
</dbReference>
<keyword evidence="13" id="KW-0067">ATP-binding</keyword>
<dbReference type="PANTHER" id="PTHR45453:SF1">
    <property type="entry name" value="PHOSPHATE REGULON SENSOR PROTEIN PHOR"/>
    <property type="match status" value="1"/>
</dbReference>
<dbReference type="Gene3D" id="1.10.287.130">
    <property type="match status" value="1"/>
</dbReference>
<dbReference type="GO" id="GO:0005886">
    <property type="term" value="C:plasma membrane"/>
    <property type="evidence" value="ECO:0007669"/>
    <property type="project" value="UniProtKB-SubCell"/>
</dbReference>
<dbReference type="GO" id="GO:0005524">
    <property type="term" value="F:ATP binding"/>
    <property type="evidence" value="ECO:0007669"/>
    <property type="project" value="UniProtKB-KW"/>
</dbReference>
<evidence type="ECO:0000256" key="15">
    <source>
        <dbReference type="ARBA" id="ARBA00023012"/>
    </source>
</evidence>
<keyword evidence="8" id="KW-0592">Phosphate transport</keyword>
<dbReference type="InterPro" id="IPR035965">
    <property type="entry name" value="PAS-like_dom_sf"/>
</dbReference>
<keyword evidence="16" id="KW-0472">Membrane</keyword>
<dbReference type="FunFam" id="1.10.287.130:FF:000001">
    <property type="entry name" value="Two-component sensor histidine kinase"/>
    <property type="match status" value="1"/>
</dbReference>
<evidence type="ECO:0000256" key="11">
    <source>
        <dbReference type="ARBA" id="ARBA00022741"/>
    </source>
</evidence>
<sequence>MREFWFRAVLRIALVALCALIGYAADALVPALTFACALLLIGSLRDQFEIGRFDRWLNSTGETELPEGGGQWEFLFAKLARRERNARHQREDLRSRLERMREASRAMPDGTLIMSRDELIEWLNPMAEEHLGLDARRDIAMPILNLVRQPEFAEYLQSGEYGEPLSMPSPRQPGRTLQLRVVPFGDDQKLLLTRDITQLEKLETMRRDFVANVSHEMKTPLTVIHGFLETLEDALPDLPQEQALSFIRMAQQQSVRMQRLVDDLLTLSALETDTPTPEEKVDMRNLLDIVLVETKALSSGRHTVSLTVEGAPGVLLGCARDLRSALGNLASNAVRYTPDGGTLKLDWRVVDGCGEFSVTDNGIGIDAAHIPRLTERFYRVDRGRSRETGGTGLGLAIVKHVLERHQATLQIDSEPGRGSRFTVRFPARRTLAG</sequence>
<comment type="function">
    <text evidence="17">Member of the two-component regulatory system PhoR/PhoB involved in the phosphate regulon genes expression. PhoR may function as a membrane-associated protein kinase that phosphorylates PhoB in response to environmental signals.</text>
</comment>
<dbReference type="InterPro" id="IPR014310">
    <property type="entry name" value="Sig_transdc_His_kinase_PhoR"/>
</dbReference>
<dbReference type="SUPFAM" id="SSF55874">
    <property type="entry name" value="ATPase domain of HSP90 chaperone/DNA topoisomerase II/histidine kinase"/>
    <property type="match status" value="1"/>
</dbReference>
<dbReference type="SMART" id="SM00091">
    <property type="entry name" value="PAS"/>
    <property type="match status" value="1"/>
</dbReference>
<evidence type="ECO:0000256" key="7">
    <source>
        <dbReference type="ARBA" id="ARBA00022553"/>
    </source>
</evidence>
<dbReference type="InterPro" id="IPR021766">
    <property type="entry name" value="PhoR_N"/>
</dbReference>
<dbReference type="GO" id="GO:0004721">
    <property type="term" value="F:phosphoprotein phosphatase activity"/>
    <property type="evidence" value="ECO:0007669"/>
    <property type="project" value="InterPro"/>
</dbReference>
<dbReference type="Pfam" id="PF11808">
    <property type="entry name" value="PhoR"/>
    <property type="match status" value="1"/>
</dbReference>
<evidence type="ECO:0000256" key="1">
    <source>
        <dbReference type="ARBA" id="ARBA00000085"/>
    </source>
</evidence>
<dbReference type="CDD" id="cd00082">
    <property type="entry name" value="HisKA"/>
    <property type="match status" value="1"/>
</dbReference>
<proteinExistence type="predicted"/>
<evidence type="ECO:0000259" key="18">
    <source>
        <dbReference type="PROSITE" id="PS50109"/>
    </source>
</evidence>
<evidence type="ECO:0000256" key="16">
    <source>
        <dbReference type="ARBA" id="ARBA00023136"/>
    </source>
</evidence>